<dbReference type="Gene3D" id="3.40.366.10">
    <property type="entry name" value="Malonyl-Coenzyme A Acyl Carrier Protein, domain 2"/>
    <property type="match status" value="1"/>
</dbReference>
<dbReference type="Proteomes" id="UP000634229">
    <property type="component" value="Unassembled WGS sequence"/>
</dbReference>
<dbReference type="PANTHER" id="PTHR43775:SF51">
    <property type="entry name" value="INACTIVE PHENOLPHTHIOCEROL SYNTHESIS POLYKETIDE SYNTHASE TYPE I PKS1-RELATED"/>
    <property type="match status" value="1"/>
</dbReference>
<dbReference type="InterPro" id="IPR016035">
    <property type="entry name" value="Acyl_Trfase/lysoPLipase"/>
</dbReference>
<dbReference type="SUPFAM" id="SSF53901">
    <property type="entry name" value="Thiolase-like"/>
    <property type="match status" value="1"/>
</dbReference>
<proteinExistence type="predicted"/>
<keyword evidence="5" id="KW-1185">Reference proteome</keyword>
<dbReference type="InterPro" id="IPR032821">
    <property type="entry name" value="PKS_assoc"/>
</dbReference>
<feature type="domain" description="Polyketide synthase C-terminal extension" evidence="3">
    <location>
        <begin position="3"/>
        <end position="105"/>
    </location>
</feature>
<evidence type="ECO:0000256" key="1">
    <source>
        <dbReference type="ARBA" id="ARBA00022679"/>
    </source>
</evidence>
<feature type="non-terminal residue" evidence="4">
    <location>
        <position position="1"/>
    </location>
</feature>
<reference evidence="4 5" key="1">
    <citation type="submission" date="2021-01" db="EMBL/GenBank/DDBJ databases">
        <title>WGS of actinomycetes isolated from Thailand.</title>
        <authorList>
            <person name="Thawai C."/>
        </authorList>
    </citation>
    <scope>NUCLEOTIDE SEQUENCE [LARGE SCALE GENOMIC DNA]</scope>
    <source>
        <strain evidence="4 5">CA1R205</strain>
    </source>
</reference>
<accession>A0ABS1NS65</accession>
<dbReference type="Gene3D" id="3.30.70.3290">
    <property type="match status" value="1"/>
</dbReference>
<dbReference type="Pfam" id="PF16197">
    <property type="entry name" value="KAsynt_C_assoc"/>
    <property type="match status" value="1"/>
</dbReference>
<feature type="non-terminal residue" evidence="4">
    <location>
        <position position="169"/>
    </location>
</feature>
<keyword evidence="1" id="KW-0808">Transferase</keyword>
<sequence length="169" mass="17249">ELLTESVAWPESGRPRRAGVSSFGISGTNAHVILEQAPVKVEESVGGVAPPVVVPWVVSGRSEAALRGQAERLASFVGECADLSPADVALSLATTRSVFDHRAVVLAGGRAGLEAGVSAVVAGEPAAGVVQGQVVPGKLAVLFSGQGSQRVGMGRELYEAFPVFAEAFD</sequence>
<protein>
    <recommendedName>
        <fullName evidence="3">Polyketide synthase C-terminal extension domain-containing protein</fullName>
    </recommendedName>
</protein>
<dbReference type="Gene3D" id="3.40.47.10">
    <property type="match status" value="1"/>
</dbReference>
<dbReference type="InterPro" id="IPR050091">
    <property type="entry name" value="PKS_NRPS_Biosynth_Enz"/>
</dbReference>
<organism evidence="4 5">
    <name type="scientific">Streptomyces coffeae</name>
    <dbReference type="NCBI Taxonomy" id="621382"/>
    <lineage>
        <taxon>Bacteria</taxon>
        <taxon>Bacillati</taxon>
        <taxon>Actinomycetota</taxon>
        <taxon>Actinomycetes</taxon>
        <taxon>Kitasatosporales</taxon>
        <taxon>Streptomycetaceae</taxon>
        <taxon>Streptomyces</taxon>
    </lineage>
</organism>
<keyword evidence="2" id="KW-0511">Multifunctional enzyme</keyword>
<dbReference type="InterPro" id="IPR001227">
    <property type="entry name" value="Ac_transferase_dom_sf"/>
</dbReference>
<dbReference type="SUPFAM" id="SSF52151">
    <property type="entry name" value="FabD/lysophospholipase-like"/>
    <property type="match status" value="1"/>
</dbReference>
<dbReference type="InterPro" id="IPR016039">
    <property type="entry name" value="Thiolase-like"/>
</dbReference>
<name>A0ABS1NS65_9ACTN</name>
<evidence type="ECO:0000256" key="2">
    <source>
        <dbReference type="ARBA" id="ARBA00023268"/>
    </source>
</evidence>
<dbReference type="EMBL" id="JAERRF010000188">
    <property type="protein sequence ID" value="MBL1102953.1"/>
    <property type="molecule type" value="Genomic_DNA"/>
</dbReference>
<dbReference type="PANTHER" id="PTHR43775">
    <property type="entry name" value="FATTY ACID SYNTHASE"/>
    <property type="match status" value="1"/>
</dbReference>
<gene>
    <name evidence="4" type="ORF">JK363_41600</name>
</gene>
<evidence type="ECO:0000313" key="5">
    <source>
        <dbReference type="Proteomes" id="UP000634229"/>
    </source>
</evidence>
<comment type="caution">
    <text evidence="4">The sequence shown here is derived from an EMBL/GenBank/DDBJ whole genome shotgun (WGS) entry which is preliminary data.</text>
</comment>
<evidence type="ECO:0000259" key="3">
    <source>
        <dbReference type="Pfam" id="PF16197"/>
    </source>
</evidence>
<evidence type="ECO:0000313" key="4">
    <source>
        <dbReference type="EMBL" id="MBL1102953.1"/>
    </source>
</evidence>